<feature type="binding site" evidence="6">
    <location>
        <position position="153"/>
    </location>
    <ligand>
        <name>S-adenosyl-L-methionine</name>
        <dbReference type="ChEBI" id="CHEBI:59789"/>
    </ligand>
</feature>
<comment type="similarity">
    <text evidence="5">Belongs to the class I-like SAM-binding methyltransferase superfamily. TRM61 family.</text>
</comment>
<dbReference type="InterPro" id="IPR029063">
    <property type="entry name" value="SAM-dependent_MTases_sf"/>
</dbReference>
<feature type="domain" description="tRNA (adenine(58)-N(1))-methyltransferase catalytic subunit TRM61 C-terminal" evidence="8">
    <location>
        <begin position="72"/>
        <end position="238"/>
    </location>
</feature>
<keyword evidence="10" id="KW-1185">Reference proteome</keyword>
<dbReference type="Pfam" id="PF08704">
    <property type="entry name" value="GCD14"/>
    <property type="match status" value="1"/>
</dbReference>
<dbReference type="GO" id="GO:0031515">
    <property type="term" value="C:tRNA (m1A) methyltransferase complex"/>
    <property type="evidence" value="ECO:0007669"/>
    <property type="project" value="UniProtKB-UniRule"/>
</dbReference>
<dbReference type="SUPFAM" id="SSF53335">
    <property type="entry name" value="S-adenosyl-L-methionine-dependent methyltransferases"/>
    <property type="match status" value="1"/>
</dbReference>
<dbReference type="Gene3D" id="3.10.330.20">
    <property type="match status" value="1"/>
</dbReference>
<dbReference type="Gene3D" id="3.40.50.150">
    <property type="entry name" value="Vaccinia Virus protein VP39"/>
    <property type="match status" value="1"/>
</dbReference>
<feature type="binding site" evidence="6">
    <location>
        <position position="181"/>
    </location>
    <ligand>
        <name>S-adenosyl-L-methionine</name>
        <dbReference type="ChEBI" id="CHEBI:59789"/>
    </ligand>
</feature>
<name>A0A7C9MLH7_9BACT</name>
<evidence type="ECO:0000256" key="2">
    <source>
        <dbReference type="ARBA" id="ARBA00022679"/>
    </source>
</evidence>
<dbReference type="FunFam" id="3.10.330.20:FF:000003">
    <property type="entry name" value="tRNA (Adenine(58)-N(1))-methyltransferase, mitochondrial isoform X1"/>
    <property type="match status" value="1"/>
</dbReference>
<evidence type="ECO:0000256" key="1">
    <source>
        <dbReference type="ARBA" id="ARBA00022603"/>
    </source>
</evidence>
<evidence type="ECO:0000256" key="3">
    <source>
        <dbReference type="ARBA" id="ARBA00022691"/>
    </source>
</evidence>
<evidence type="ECO:0000259" key="8">
    <source>
        <dbReference type="Pfam" id="PF08704"/>
    </source>
</evidence>
<feature type="region of interest" description="Disordered" evidence="7">
    <location>
        <begin position="277"/>
        <end position="299"/>
    </location>
</feature>
<dbReference type="OrthoDB" id="9781391at2"/>
<proteinExistence type="inferred from homology"/>
<evidence type="ECO:0000256" key="7">
    <source>
        <dbReference type="SAM" id="MobiDB-lite"/>
    </source>
</evidence>
<dbReference type="InterPro" id="IPR049470">
    <property type="entry name" value="TRM61_C"/>
</dbReference>
<dbReference type="PANTHER" id="PTHR12133:SF1">
    <property type="entry name" value="TRNA (ADENINE(58)-N(1))-METHYLTRANSFERASE, MITOCHONDRIAL"/>
    <property type="match status" value="1"/>
</dbReference>
<dbReference type="CDD" id="cd02440">
    <property type="entry name" value="AdoMet_MTases"/>
    <property type="match status" value="1"/>
</dbReference>
<dbReference type="PANTHER" id="PTHR12133">
    <property type="entry name" value="TRNA (ADENINE(58)-N(1))-METHYLTRANSFERASE"/>
    <property type="match status" value="1"/>
</dbReference>
<keyword evidence="4 5" id="KW-0819">tRNA processing</keyword>
<organism evidence="9 10">
    <name type="scientific">Solidesulfovibrio aerotolerans</name>
    <dbReference type="NCBI Taxonomy" id="295255"/>
    <lineage>
        <taxon>Bacteria</taxon>
        <taxon>Pseudomonadati</taxon>
        <taxon>Thermodesulfobacteriota</taxon>
        <taxon>Desulfovibrionia</taxon>
        <taxon>Desulfovibrionales</taxon>
        <taxon>Desulfovibrionaceae</taxon>
        <taxon>Solidesulfovibrio</taxon>
    </lineage>
</organism>
<sequence>MKQGDLILLVSPKGKRYLRRFDPEMVLHTQEGMIRFAEVGRAGSGGAVATHLGHVFRILRPSTYDLIKGVKRSTQIMYPKEIGYVILKLGIGPGVRVVESGSGSGGLTLALAWHVGDTGRVYTFEKRPEFYALAGENLAAVGLGHRVSRHTQDIAEGFYPESVVRGDPLTDPTDADALFLDVRTPWDYLDQAAAVMRPGAPIGFLLPTTNQITELLWGLEKSPFEDIEVLEILVRRYKPVPERLRPEDRMVAHTGFLVFARHGGRGVCPPLPPADFPDSLDTPWGTAPREMEDISGPSD</sequence>
<comment type="function">
    <text evidence="5">Catalyzes the S-adenosyl-L-methionine-dependent formation of N(1)-methyladenine at position 58 (m1A58) in tRNA.</text>
</comment>
<dbReference type="PROSITE" id="PS51620">
    <property type="entry name" value="SAM_TRM61"/>
    <property type="match status" value="1"/>
</dbReference>
<accession>A0A7C9MLH7</accession>
<comment type="catalytic activity">
    <reaction evidence="5">
        <text>adenosine(58) in tRNA + S-adenosyl-L-methionine = N(1)-methyladenosine(58) in tRNA + S-adenosyl-L-homocysteine + H(+)</text>
        <dbReference type="Rhea" id="RHEA:43152"/>
        <dbReference type="Rhea" id="RHEA-COMP:10365"/>
        <dbReference type="Rhea" id="RHEA-COMP:10366"/>
        <dbReference type="ChEBI" id="CHEBI:15378"/>
        <dbReference type="ChEBI" id="CHEBI:57856"/>
        <dbReference type="ChEBI" id="CHEBI:59789"/>
        <dbReference type="ChEBI" id="CHEBI:74411"/>
        <dbReference type="ChEBI" id="CHEBI:74491"/>
        <dbReference type="EC" id="2.1.1.220"/>
    </reaction>
</comment>
<feature type="binding site" evidence="6">
    <location>
        <position position="125"/>
    </location>
    <ligand>
        <name>S-adenosyl-L-methionine</name>
        <dbReference type="ChEBI" id="CHEBI:59789"/>
    </ligand>
</feature>
<dbReference type="GO" id="GO:0160107">
    <property type="term" value="F:tRNA (adenine(58)-N1)-methyltransferase activity"/>
    <property type="evidence" value="ECO:0007669"/>
    <property type="project" value="UniProtKB-EC"/>
</dbReference>
<dbReference type="AlphaFoldDB" id="A0A7C9MLH7"/>
<keyword evidence="1 5" id="KW-0489">Methyltransferase</keyword>
<comment type="caution">
    <text evidence="9">The sequence shown here is derived from an EMBL/GenBank/DDBJ whole genome shotgun (WGS) entry which is preliminary data.</text>
</comment>
<evidence type="ECO:0000313" key="10">
    <source>
        <dbReference type="Proteomes" id="UP000482487"/>
    </source>
</evidence>
<keyword evidence="2 5" id="KW-0808">Transferase</keyword>
<evidence type="ECO:0000256" key="4">
    <source>
        <dbReference type="ARBA" id="ARBA00022694"/>
    </source>
</evidence>
<evidence type="ECO:0000256" key="5">
    <source>
        <dbReference type="PIRNR" id="PIRNR017269"/>
    </source>
</evidence>
<evidence type="ECO:0000256" key="6">
    <source>
        <dbReference type="PIRSR" id="PIRSR017269-1"/>
    </source>
</evidence>
<dbReference type="GO" id="GO:0030488">
    <property type="term" value="P:tRNA methylation"/>
    <property type="evidence" value="ECO:0007669"/>
    <property type="project" value="InterPro"/>
</dbReference>
<dbReference type="Proteomes" id="UP000482487">
    <property type="component" value="Unassembled WGS sequence"/>
</dbReference>
<reference evidence="9 10" key="1">
    <citation type="submission" date="2020-01" db="EMBL/GenBank/DDBJ databases">
        <title>Genome sequence of Desulfovibrio aerotolerans DSM 16695(T).</title>
        <authorList>
            <person name="Karnachuk O."/>
            <person name="Avakyan M."/>
            <person name="Mardanov A."/>
            <person name="Kadnikov V."/>
            <person name="Ravin N."/>
        </authorList>
    </citation>
    <scope>NUCLEOTIDE SEQUENCE [LARGE SCALE GENOMIC DNA]</scope>
    <source>
        <strain evidence="9 10">DSM 16695</strain>
    </source>
</reference>
<gene>
    <name evidence="9" type="ORF">GTA51_18650</name>
</gene>
<comment type="subunit">
    <text evidence="5">Homotetramer composed of a dimer of dimers.</text>
</comment>
<keyword evidence="3 5" id="KW-0949">S-adenosyl-L-methionine</keyword>
<dbReference type="InterPro" id="IPR014816">
    <property type="entry name" value="tRNA_MeTrfase_Gcd14"/>
</dbReference>
<protein>
    <recommendedName>
        <fullName evidence="5">tRNA (adenine(58)-N(1))-methyltransferase TrmI</fullName>
        <ecNumber evidence="5">2.1.1.220</ecNumber>
    </recommendedName>
</protein>
<feature type="binding site" evidence="6">
    <location>
        <begin position="104"/>
        <end position="107"/>
    </location>
    <ligand>
        <name>S-adenosyl-L-methionine</name>
        <dbReference type="ChEBI" id="CHEBI:59789"/>
    </ligand>
</feature>
<dbReference type="RefSeq" id="WP_160963807.1">
    <property type="nucleotide sequence ID" value="NZ_WVUD01000058.1"/>
</dbReference>
<dbReference type="PIRSF" id="PIRSF017269">
    <property type="entry name" value="GCD14"/>
    <property type="match status" value="1"/>
</dbReference>
<dbReference type="EMBL" id="WVUD01000058">
    <property type="protein sequence ID" value="MYL85129.1"/>
    <property type="molecule type" value="Genomic_DNA"/>
</dbReference>
<dbReference type="EC" id="2.1.1.220" evidence="5"/>
<evidence type="ECO:0000313" key="9">
    <source>
        <dbReference type="EMBL" id="MYL85129.1"/>
    </source>
</evidence>